<keyword evidence="2" id="KW-1185">Reference proteome</keyword>
<name>A0A8J3EVN5_9BACI</name>
<organism evidence="1 2">
    <name type="scientific">Gottfriedia solisilvae</name>
    <dbReference type="NCBI Taxonomy" id="1516104"/>
    <lineage>
        <taxon>Bacteria</taxon>
        <taxon>Bacillati</taxon>
        <taxon>Bacillota</taxon>
        <taxon>Bacilli</taxon>
        <taxon>Bacillales</taxon>
        <taxon>Bacillaceae</taxon>
        <taxon>Gottfriedia</taxon>
    </lineage>
</organism>
<evidence type="ECO:0000313" key="1">
    <source>
        <dbReference type="EMBL" id="GGI10113.1"/>
    </source>
</evidence>
<dbReference type="Gene3D" id="3.40.30.10">
    <property type="entry name" value="Glutaredoxin"/>
    <property type="match status" value="1"/>
</dbReference>
<reference evidence="2" key="1">
    <citation type="journal article" date="2019" name="Int. J. Syst. Evol. Microbiol.">
        <title>The Global Catalogue of Microorganisms (GCM) 10K type strain sequencing project: providing services to taxonomists for standard genome sequencing and annotation.</title>
        <authorList>
            <consortium name="The Broad Institute Genomics Platform"/>
            <consortium name="The Broad Institute Genome Sequencing Center for Infectious Disease"/>
            <person name="Wu L."/>
            <person name="Ma J."/>
        </authorList>
    </citation>
    <scope>NUCLEOTIDE SEQUENCE [LARGE SCALE GENOMIC DNA]</scope>
    <source>
        <strain evidence="2">CGMCC 1.14993</strain>
    </source>
</reference>
<comment type="caution">
    <text evidence="1">The sequence shown here is derived from an EMBL/GenBank/DDBJ whole genome shotgun (WGS) entry which is preliminary data.</text>
</comment>
<gene>
    <name evidence="1" type="primary">ytxJ</name>
    <name evidence="1" type="ORF">GCM10007380_01160</name>
</gene>
<evidence type="ECO:0000313" key="2">
    <source>
        <dbReference type="Proteomes" id="UP000626244"/>
    </source>
</evidence>
<dbReference type="AlphaFoldDB" id="A0A8J3EVN5"/>
<proteinExistence type="predicted"/>
<dbReference type="SUPFAM" id="SSF52833">
    <property type="entry name" value="Thioredoxin-like"/>
    <property type="match status" value="1"/>
</dbReference>
<dbReference type="InterPro" id="IPR022551">
    <property type="entry name" value="BrxC"/>
</dbReference>
<dbReference type="NCBIfam" id="TIGR04019">
    <property type="entry name" value="B_thiol_YtxJ"/>
    <property type="match status" value="1"/>
</dbReference>
<sequence>MVNRISTIQQFDELLSSNEKFIFLKHSTTCPISHAAYTEFLAFDSAYENIPLYYLQVQDDRELSNYIADKTSIKHESPQLFIFENGKAVFNTSHFSIKKDSIENAFLNK</sequence>
<accession>A0A8J3EVN5</accession>
<dbReference type="RefSeq" id="WP_088002733.1">
    <property type="nucleotide sequence ID" value="NZ_BMHB01000001.1"/>
</dbReference>
<evidence type="ECO:0008006" key="3">
    <source>
        <dbReference type="Google" id="ProtNLM"/>
    </source>
</evidence>
<dbReference type="Proteomes" id="UP000626244">
    <property type="component" value="Unassembled WGS sequence"/>
</dbReference>
<dbReference type="OrthoDB" id="677051at2"/>
<protein>
    <recommendedName>
        <fullName evidence="3">Bacillithiol system redox-active protein YtxJ</fullName>
    </recommendedName>
</protein>
<dbReference type="Pfam" id="PF11009">
    <property type="entry name" value="BrxC"/>
    <property type="match status" value="1"/>
</dbReference>
<dbReference type="InterPro" id="IPR036249">
    <property type="entry name" value="Thioredoxin-like_sf"/>
</dbReference>
<dbReference type="EMBL" id="BMHB01000001">
    <property type="protein sequence ID" value="GGI10113.1"/>
    <property type="molecule type" value="Genomic_DNA"/>
</dbReference>
<dbReference type="PROSITE" id="PS51354">
    <property type="entry name" value="GLUTAREDOXIN_2"/>
    <property type="match status" value="1"/>
</dbReference>